<feature type="compositionally biased region" description="Basic and acidic residues" evidence="1">
    <location>
        <begin position="504"/>
        <end position="525"/>
    </location>
</feature>
<evidence type="ECO:0000259" key="3">
    <source>
        <dbReference type="SMART" id="SM01054"/>
    </source>
</evidence>
<dbReference type="PANTHER" id="PTHR33923">
    <property type="entry name" value="CALMODULIN-BINDING PROTEIN-RELATED"/>
    <property type="match status" value="1"/>
</dbReference>
<name>A0ABQ8D6W4_BRANA</name>
<evidence type="ECO:0000313" key="5">
    <source>
        <dbReference type="Proteomes" id="UP000824890"/>
    </source>
</evidence>
<dbReference type="Pfam" id="PF07839">
    <property type="entry name" value="CaM_binding"/>
    <property type="match status" value="1"/>
</dbReference>
<dbReference type="InterPro" id="IPR044681">
    <property type="entry name" value="PICBP-like"/>
</dbReference>
<evidence type="ECO:0000313" key="4">
    <source>
        <dbReference type="EMBL" id="KAH0925108.1"/>
    </source>
</evidence>
<dbReference type="EMBL" id="JAGKQM010000005">
    <property type="protein sequence ID" value="KAH0925108.1"/>
    <property type="molecule type" value="Genomic_DNA"/>
</dbReference>
<feature type="compositionally biased region" description="Acidic residues" evidence="1">
    <location>
        <begin position="581"/>
        <end position="593"/>
    </location>
</feature>
<sequence>MTTKKSGGGGLPVSASDTSFAYGLLSPVVYRYLFGCVDDTSFAYGLHYPVIYRSLFGCFDLPTSRPCKVLHAHLSSLFTTYSATVEWFRQLSVWVMLELRFMILAGDIPMGLASFGSTFVIFSSIYIALARASAVCSSLMGFIPDVGVVFVYLSSWWQVEEKLIVIFVPMNMDVAGFKFPLVPRLNQSFFLIFLPIWSKWDEQVSLVLQGSSSHRMLFSAYGAVCVVLRVTLDAVFKEAYDVVVRKTCQATESYNLQPETRFGQEHVKSLGPEMMTMKKRTKPKRKVIDSSVSQSGKPQTPPKKHDLVAVKGTGMSPNYMKGTSSSEARKENKSRLNQKKNQTGPKHDSRHGVIKEKSIKKPSSRMVRGLTKAPSFKRCSQRATCSSTLKDSKFPDYLMLHDDEAVSGTSVLKVCPYTYCSLNGHLHKQYPPLKSFISSRRRSLKSQKKASKEEVVEMYVEEKKESIEADVVTQISEALSEGAPRSETDSDGYTDTEETFVADSVKEMQETHEADDYYSEGEHGTESIQSDSEESLVDDSVKETSCQVNDDSDSEEMVRVLEGDHDLEETLLDDSMKEIQENSEADESGEETLNDNKTEDQKEELQDQTEETTKVPYNRTPKPCNQEESDATMSWTIKKGKKPVEETEDLKEFNPREPNYLPLVPDADAEKVDLKHQDIDERRNSEDWMFDYALQRTVTKLSSARKRKVALLVEAFETVKPVMPRGREPAPVMSYGRHLQTCN</sequence>
<dbReference type="InterPro" id="IPR012417">
    <property type="entry name" value="CaM-bd_dom_pln"/>
</dbReference>
<keyword evidence="2" id="KW-0812">Transmembrane</keyword>
<protein>
    <recommendedName>
        <fullName evidence="3">Calmodulin-binding domain-containing protein</fullName>
    </recommendedName>
</protein>
<reference evidence="4 5" key="1">
    <citation type="submission" date="2021-05" db="EMBL/GenBank/DDBJ databases">
        <title>Genome Assembly of Synthetic Allotetraploid Brassica napus Reveals Homoeologous Exchanges between Subgenomes.</title>
        <authorList>
            <person name="Davis J.T."/>
        </authorList>
    </citation>
    <scope>NUCLEOTIDE SEQUENCE [LARGE SCALE GENOMIC DNA]</scope>
    <source>
        <strain evidence="5">cv. Da-Ae</strain>
        <tissue evidence="4">Seedling</tissue>
    </source>
</reference>
<dbReference type="PANTHER" id="PTHR33923:SF2">
    <property type="entry name" value="CALMODULIN-BINDING PROTEIN-RELATED"/>
    <property type="match status" value="1"/>
</dbReference>
<feature type="compositionally biased region" description="Basic and acidic residues" evidence="1">
    <location>
        <begin position="345"/>
        <end position="359"/>
    </location>
</feature>
<feature type="compositionally biased region" description="Basic and acidic residues" evidence="1">
    <location>
        <begin position="642"/>
        <end position="655"/>
    </location>
</feature>
<feature type="transmembrane region" description="Helical" evidence="2">
    <location>
        <begin position="108"/>
        <end position="129"/>
    </location>
</feature>
<keyword evidence="5" id="KW-1185">Reference proteome</keyword>
<keyword evidence="2" id="KW-0472">Membrane</keyword>
<keyword evidence="2" id="KW-1133">Transmembrane helix</keyword>
<accession>A0ABQ8D6W4</accession>
<feature type="region of interest" description="Disordered" evidence="1">
    <location>
        <begin position="271"/>
        <end position="364"/>
    </location>
</feature>
<organism evidence="4 5">
    <name type="scientific">Brassica napus</name>
    <name type="common">Rape</name>
    <dbReference type="NCBI Taxonomy" id="3708"/>
    <lineage>
        <taxon>Eukaryota</taxon>
        <taxon>Viridiplantae</taxon>
        <taxon>Streptophyta</taxon>
        <taxon>Embryophyta</taxon>
        <taxon>Tracheophyta</taxon>
        <taxon>Spermatophyta</taxon>
        <taxon>Magnoliopsida</taxon>
        <taxon>eudicotyledons</taxon>
        <taxon>Gunneridae</taxon>
        <taxon>Pentapetalae</taxon>
        <taxon>rosids</taxon>
        <taxon>malvids</taxon>
        <taxon>Brassicales</taxon>
        <taxon>Brassicaceae</taxon>
        <taxon>Brassiceae</taxon>
        <taxon>Brassica</taxon>
    </lineage>
</organism>
<evidence type="ECO:0000256" key="1">
    <source>
        <dbReference type="SAM" id="MobiDB-lite"/>
    </source>
</evidence>
<feature type="compositionally biased region" description="Basic and acidic residues" evidence="1">
    <location>
        <begin position="594"/>
        <end position="605"/>
    </location>
</feature>
<comment type="caution">
    <text evidence="4">The sequence shown here is derived from an EMBL/GenBank/DDBJ whole genome shotgun (WGS) entry which is preliminary data.</text>
</comment>
<proteinExistence type="predicted"/>
<feature type="transmembrane region" description="Helical" evidence="2">
    <location>
        <begin position="141"/>
        <end position="159"/>
    </location>
</feature>
<gene>
    <name evidence="4" type="ORF">HID58_017364</name>
</gene>
<feature type="region of interest" description="Disordered" evidence="1">
    <location>
        <begin position="502"/>
        <end position="663"/>
    </location>
</feature>
<dbReference type="SMART" id="SM01054">
    <property type="entry name" value="CaM_binding"/>
    <property type="match status" value="1"/>
</dbReference>
<feature type="domain" description="Calmodulin-binding" evidence="3">
    <location>
        <begin position="611"/>
        <end position="721"/>
    </location>
</feature>
<dbReference type="Proteomes" id="UP000824890">
    <property type="component" value="Unassembled WGS sequence"/>
</dbReference>
<evidence type="ECO:0000256" key="2">
    <source>
        <dbReference type="SAM" id="Phobius"/>
    </source>
</evidence>